<dbReference type="EMBL" id="VJMH01005299">
    <property type="protein sequence ID" value="KAF0697639.1"/>
    <property type="molecule type" value="Genomic_DNA"/>
</dbReference>
<protein>
    <submittedName>
        <fullName evidence="2">Aste57867_11688 protein</fullName>
    </submittedName>
</protein>
<reference evidence="2 3" key="1">
    <citation type="submission" date="2019-03" db="EMBL/GenBank/DDBJ databases">
        <authorList>
            <person name="Gaulin E."/>
            <person name="Dumas B."/>
        </authorList>
    </citation>
    <scope>NUCLEOTIDE SEQUENCE [LARGE SCALE GENOMIC DNA]</scope>
    <source>
        <strain evidence="2">CBS 568.67</strain>
    </source>
</reference>
<dbReference type="AlphaFoldDB" id="A0A485KTP8"/>
<evidence type="ECO:0000313" key="2">
    <source>
        <dbReference type="EMBL" id="VFT88545.1"/>
    </source>
</evidence>
<proteinExistence type="predicted"/>
<dbReference type="Proteomes" id="UP000332933">
    <property type="component" value="Unassembled WGS sequence"/>
</dbReference>
<keyword evidence="3" id="KW-1185">Reference proteome</keyword>
<reference evidence="1" key="2">
    <citation type="submission" date="2019-06" db="EMBL/GenBank/DDBJ databases">
        <title>Genomics analysis of Aphanomyces spp. identifies a new class of oomycete effector associated with host adaptation.</title>
        <authorList>
            <person name="Gaulin E."/>
        </authorList>
    </citation>
    <scope>NUCLEOTIDE SEQUENCE</scope>
    <source>
        <strain evidence="1">CBS 578.67</strain>
    </source>
</reference>
<accession>A0A485KTP8</accession>
<gene>
    <name evidence="2" type="primary">Aste57867_11688</name>
    <name evidence="1" type="ORF">As57867_011645</name>
    <name evidence="2" type="ORF">ASTE57867_11688</name>
</gene>
<dbReference type="OrthoDB" id="68839at2759"/>
<organism evidence="2 3">
    <name type="scientific">Aphanomyces stellatus</name>
    <dbReference type="NCBI Taxonomy" id="120398"/>
    <lineage>
        <taxon>Eukaryota</taxon>
        <taxon>Sar</taxon>
        <taxon>Stramenopiles</taxon>
        <taxon>Oomycota</taxon>
        <taxon>Saprolegniomycetes</taxon>
        <taxon>Saprolegniales</taxon>
        <taxon>Verrucalvaceae</taxon>
        <taxon>Aphanomyces</taxon>
    </lineage>
</organism>
<name>A0A485KTP8_9STRA</name>
<evidence type="ECO:0000313" key="3">
    <source>
        <dbReference type="Proteomes" id="UP000332933"/>
    </source>
</evidence>
<dbReference type="EMBL" id="CAADRA010005320">
    <property type="protein sequence ID" value="VFT88545.1"/>
    <property type="molecule type" value="Genomic_DNA"/>
</dbReference>
<sequence length="331" mass="37433">MPLSRMPPELLVKIALYIPDAPTMFNLFEALGKPDARGLLLNSLWRLGLKMDRKKLWPVLSINGQETLDPSIACLMEIVMGMYVRVSIDGGLFDLLWLRQQLHPQTGVELINPTTAVASASAQLDTWYTTCADMRITRLLIDFSDADRILPLLPKLRPHLVALHLDESSCGSLSTLMDFISSSNLTDLILHVLSNDSLFGLATLTPPMVRHLVRWLRLRPIQNFQFSGHWVFAQGDDDGVALQRELFAGLFDNKGLRSLHLTNVSLDALDPSLYGFPLRALELVRCDMPLDTIHALAKRLELSDIPRYHLRGCNPDPERKMYNFQRTRPVE</sequence>
<evidence type="ECO:0000313" key="1">
    <source>
        <dbReference type="EMBL" id="KAF0697639.1"/>
    </source>
</evidence>